<comment type="caution">
    <text evidence="9">The sequence shown here is derived from an EMBL/GenBank/DDBJ whole genome shotgun (WGS) entry which is preliminary data.</text>
</comment>
<comment type="similarity">
    <text evidence="1 4 7">Belongs to the tRNA pseudouridine synthase TruA family.</text>
</comment>
<dbReference type="InterPro" id="IPR020094">
    <property type="entry name" value="TruA/RsuA/RluB/E/F_N"/>
</dbReference>
<evidence type="ECO:0000259" key="8">
    <source>
        <dbReference type="Pfam" id="PF01416"/>
    </source>
</evidence>
<dbReference type="EMBL" id="JTJZ01000019">
    <property type="protein sequence ID" value="KHS52458.1"/>
    <property type="molecule type" value="Genomic_DNA"/>
</dbReference>
<evidence type="ECO:0000256" key="2">
    <source>
        <dbReference type="ARBA" id="ARBA00022694"/>
    </source>
</evidence>
<dbReference type="InterPro" id="IPR001406">
    <property type="entry name" value="PsdUridine_synth_TruA"/>
</dbReference>
<keyword evidence="10" id="KW-1185">Reference proteome</keyword>
<comment type="caution">
    <text evidence="4">Lacks conserved residue(s) required for the propagation of feature annotation.</text>
</comment>
<comment type="function">
    <text evidence="4">Formation of pseudouridine at positions 38, 39 and 40 in the anticodon stem and loop of transfer RNAs.</text>
</comment>
<reference evidence="9 10" key="1">
    <citation type="submission" date="2014-11" db="EMBL/GenBank/DDBJ databases">
        <title>Draft Genome Sequence of Brevibacterium linens AE038-8.</title>
        <authorList>
            <person name="Maizel D."/>
            <person name="Utturkar S.M."/>
            <person name="Brown S.D."/>
            <person name="Ferrero M."/>
            <person name="Rosen B.P."/>
        </authorList>
    </citation>
    <scope>NUCLEOTIDE SEQUENCE [LARGE SCALE GENOMIC DNA]</scope>
    <source>
        <strain evidence="9 10">AE038-8</strain>
    </source>
</reference>
<proteinExistence type="inferred from homology"/>
<evidence type="ECO:0000256" key="4">
    <source>
        <dbReference type="HAMAP-Rule" id="MF_00171"/>
    </source>
</evidence>
<evidence type="ECO:0000256" key="6">
    <source>
        <dbReference type="PIRSR" id="PIRSR001430-2"/>
    </source>
</evidence>
<organism evidence="9 10">
    <name type="scientific">Brevibacterium linens</name>
    <dbReference type="NCBI Taxonomy" id="1703"/>
    <lineage>
        <taxon>Bacteria</taxon>
        <taxon>Bacillati</taxon>
        <taxon>Actinomycetota</taxon>
        <taxon>Actinomycetes</taxon>
        <taxon>Micrococcales</taxon>
        <taxon>Brevibacteriaceae</taxon>
        <taxon>Brevibacterium</taxon>
    </lineage>
</organism>
<comment type="catalytic activity">
    <reaction evidence="4 7">
        <text>uridine(38/39/40) in tRNA = pseudouridine(38/39/40) in tRNA</text>
        <dbReference type="Rhea" id="RHEA:22376"/>
        <dbReference type="Rhea" id="RHEA-COMP:10085"/>
        <dbReference type="Rhea" id="RHEA-COMP:10087"/>
        <dbReference type="ChEBI" id="CHEBI:65314"/>
        <dbReference type="ChEBI" id="CHEBI:65315"/>
        <dbReference type="EC" id="5.4.99.12"/>
    </reaction>
</comment>
<name>A0A0B9AA56_BRELN</name>
<dbReference type="PATRIC" id="fig|1703.6.peg.2004"/>
<dbReference type="Proteomes" id="UP000031488">
    <property type="component" value="Unassembled WGS sequence"/>
</dbReference>
<accession>A0A0B9AA56</accession>
<dbReference type="GO" id="GO:0003723">
    <property type="term" value="F:RNA binding"/>
    <property type="evidence" value="ECO:0007669"/>
    <property type="project" value="InterPro"/>
</dbReference>
<dbReference type="InterPro" id="IPR020095">
    <property type="entry name" value="PsdUridine_synth_TruA_C"/>
</dbReference>
<gene>
    <name evidence="4" type="primary">truA</name>
    <name evidence="9" type="ORF">AE0388_2108</name>
</gene>
<keyword evidence="2 4" id="KW-0819">tRNA processing</keyword>
<evidence type="ECO:0000256" key="3">
    <source>
        <dbReference type="ARBA" id="ARBA00023235"/>
    </source>
</evidence>
<dbReference type="GO" id="GO:0160147">
    <property type="term" value="F:tRNA pseudouridine(38-40) synthase activity"/>
    <property type="evidence" value="ECO:0007669"/>
    <property type="project" value="UniProtKB-EC"/>
</dbReference>
<protein>
    <recommendedName>
        <fullName evidence="4">tRNA pseudouridine synthase A</fullName>
        <ecNumber evidence="4">5.4.99.12</ecNumber>
    </recommendedName>
    <alternativeName>
        <fullName evidence="4">tRNA pseudouridine(38-40) synthase</fullName>
    </alternativeName>
    <alternativeName>
        <fullName evidence="4">tRNA pseudouridylate synthase I</fullName>
    </alternativeName>
    <alternativeName>
        <fullName evidence="4">tRNA-uridine isomerase I</fullName>
    </alternativeName>
</protein>
<dbReference type="OrthoDB" id="9811823at2"/>
<comment type="subunit">
    <text evidence="4">Homodimer.</text>
</comment>
<dbReference type="Pfam" id="PF01416">
    <property type="entry name" value="PseudoU_synth_1"/>
    <property type="match status" value="1"/>
</dbReference>
<sequence>MTRFRLDLGYRGTDFHGWAKQPGLRTVQTAVESGLERITGTEVATVVAGRTDAGVHARRQVVHIDLSDAAIEKLIGQSNRSAEVALLSRLRGVLAAGEFHDIVVHAVAEVSEDFDARFSALWRSYQYRLADHRSFIDPLLTQVTPRHKGELDVEAMAEAASEVQGLHDFLPFCKPREGATTIRTLHELRVVRDQDAVITIDLRADAFCHHMVRALVGGLIKVGSGNWAVTRPAELIAEADAGLTPDVPMFVTPAEGLVLTEVGYPAPEDYAARNAQTMARRDQE</sequence>
<feature type="active site" description="Nucleophile" evidence="4 5">
    <location>
        <position position="52"/>
    </location>
</feature>
<dbReference type="NCBIfam" id="TIGR00071">
    <property type="entry name" value="hisT_truA"/>
    <property type="match status" value="1"/>
</dbReference>
<evidence type="ECO:0000256" key="5">
    <source>
        <dbReference type="PIRSR" id="PIRSR001430-1"/>
    </source>
</evidence>
<dbReference type="STRING" id="1703.BLSMQ_2972"/>
<dbReference type="PIRSF" id="PIRSF001430">
    <property type="entry name" value="tRNA_psdUrid_synth"/>
    <property type="match status" value="1"/>
</dbReference>
<dbReference type="CDD" id="cd02570">
    <property type="entry name" value="PseudoU_synth_EcTruA"/>
    <property type="match status" value="1"/>
</dbReference>
<dbReference type="AlphaFoldDB" id="A0A0B9AA56"/>
<dbReference type="PANTHER" id="PTHR11142:SF0">
    <property type="entry name" value="TRNA PSEUDOURIDINE SYNTHASE-LIKE 1"/>
    <property type="match status" value="1"/>
</dbReference>
<evidence type="ECO:0000313" key="10">
    <source>
        <dbReference type="Proteomes" id="UP000031488"/>
    </source>
</evidence>
<dbReference type="Gene3D" id="3.30.70.660">
    <property type="entry name" value="Pseudouridine synthase I, catalytic domain, C-terminal subdomain"/>
    <property type="match status" value="1"/>
</dbReference>
<dbReference type="InterPro" id="IPR020103">
    <property type="entry name" value="PsdUridine_synth_cat_dom_sf"/>
</dbReference>
<dbReference type="GO" id="GO:0031119">
    <property type="term" value="P:tRNA pseudouridine synthesis"/>
    <property type="evidence" value="ECO:0007669"/>
    <property type="project" value="UniProtKB-UniRule"/>
</dbReference>
<dbReference type="InterPro" id="IPR020097">
    <property type="entry name" value="PsdUridine_synth_TruA_a/b_dom"/>
</dbReference>
<dbReference type="HAMAP" id="MF_00171">
    <property type="entry name" value="TruA"/>
    <property type="match status" value="1"/>
</dbReference>
<evidence type="ECO:0000256" key="7">
    <source>
        <dbReference type="RuleBase" id="RU003792"/>
    </source>
</evidence>
<dbReference type="EC" id="5.4.99.12" evidence="4"/>
<dbReference type="PANTHER" id="PTHR11142">
    <property type="entry name" value="PSEUDOURIDYLATE SYNTHASE"/>
    <property type="match status" value="1"/>
</dbReference>
<evidence type="ECO:0000256" key="1">
    <source>
        <dbReference type="ARBA" id="ARBA00009375"/>
    </source>
</evidence>
<dbReference type="SUPFAM" id="SSF55120">
    <property type="entry name" value="Pseudouridine synthase"/>
    <property type="match status" value="1"/>
</dbReference>
<keyword evidence="3 4" id="KW-0413">Isomerase</keyword>
<evidence type="ECO:0000313" key="9">
    <source>
        <dbReference type="EMBL" id="KHS52458.1"/>
    </source>
</evidence>
<dbReference type="RefSeq" id="WP_039209922.1">
    <property type="nucleotide sequence ID" value="NZ_JBCLTJ010000005.1"/>
</dbReference>
<dbReference type="Gene3D" id="3.30.70.580">
    <property type="entry name" value="Pseudouridine synthase I, catalytic domain, N-terminal subdomain"/>
    <property type="match status" value="1"/>
</dbReference>
<feature type="binding site" evidence="4 6">
    <location>
        <position position="125"/>
    </location>
    <ligand>
        <name>substrate</name>
    </ligand>
</feature>
<feature type="domain" description="Pseudouridine synthase I TruA alpha/beta" evidence="8">
    <location>
        <begin position="159"/>
        <end position="265"/>
    </location>
</feature>